<dbReference type="InterPro" id="IPR003615">
    <property type="entry name" value="HNH_nuc"/>
</dbReference>
<evidence type="ECO:0000313" key="2">
    <source>
        <dbReference type="EMBL" id="XBW52476.1"/>
    </source>
</evidence>
<dbReference type="SUPFAM" id="SSF54060">
    <property type="entry name" value="His-Me finger endonucleases"/>
    <property type="match status" value="1"/>
</dbReference>
<sequence length="134" mass="15027">MDGQYLSGGYYKVTLDGKVHGVHRLVWEAANGPVPAGFVVDHIDRNPLNNELSNLRAIPKGANKANTKSSREIPKGVYRRFNKTKGCLVYWGKISMRGVVERFPTTEDLESVSKWAEETHARILKEVYGVVNIN</sequence>
<dbReference type="InterPro" id="IPR044925">
    <property type="entry name" value="His-Me_finger_sf"/>
</dbReference>
<keyword evidence="2" id="KW-0255">Endonuclease</keyword>
<dbReference type="GO" id="GO:0004519">
    <property type="term" value="F:endonuclease activity"/>
    <property type="evidence" value="ECO:0007669"/>
    <property type="project" value="UniProtKB-KW"/>
</dbReference>
<dbReference type="Pfam" id="PF13392">
    <property type="entry name" value="HNH_3"/>
    <property type="match status" value="1"/>
</dbReference>
<protein>
    <submittedName>
        <fullName evidence="2">HNH homing endonuclease</fullName>
    </submittedName>
</protein>
<keyword evidence="2" id="KW-0378">Hydrolase</keyword>
<dbReference type="EMBL" id="PP869411">
    <property type="protein sequence ID" value="XBW52476.1"/>
    <property type="molecule type" value="Genomic_DNA"/>
</dbReference>
<reference evidence="2" key="1">
    <citation type="submission" date="2024-06" db="EMBL/GenBank/DDBJ databases">
        <authorList>
            <person name="Li Z."/>
        </authorList>
    </citation>
    <scope>NUCLEOTIDE SEQUENCE</scope>
</reference>
<keyword evidence="2" id="KW-0540">Nuclease</keyword>
<gene>
    <name evidence="2" type="ORF">vBEclP26_048</name>
</gene>
<dbReference type="Gene3D" id="3.90.75.20">
    <property type="match status" value="1"/>
</dbReference>
<accession>A0AAU7VEN8</accession>
<organism evidence="2">
    <name type="scientific">Enterobacter phage vB_EclP_26</name>
    <dbReference type="NCBI Taxonomy" id="3161160"/>
    <lineage>
        <taxon>Viruses</taxon>
        <taxon>Duplodnaviria</taxon>
        <taxon>Heunggongvirae</taxon>
        <taxon>Uroviricota</taxon>
        <taxon>Caudoviricetes</taxon>
    </lineage>
</organism>
<feature type="domain" description="HNH nuclease" evidence="1">
    <location>
        <begin position="21"/>
        <end position="63"/>
    </location>
</feature>
<evidence type="ECO:0000259" key="1">
    <source>
        <dbReference type="Pfam" id="PF13392"/>
    </source>
</evidence>
<name>A0AAU7VEN8_9CAUD</name>
<proteinExistence type="predicted"/>